<keyword evidence="9" id="KW-0675">Receptor</keyword>
<dbReference type="FunFam" id="2.60.40.1120:FF:000003">
    <property type="entry name" value="Outer membrane protein Omp121"/>
    <property type="match status" value="1"/>
</dbReference>
<dbReference type="InterPro" id="IPR036942">
    <property type="entry name" value="Beta-barrel_TonB_sf"/>
</dbReference>
<dbReference type="SUPFAM" id="SSF49464">
    <property type="entry name" value="Carboxypeptidase regulatory domain-like"/>
    <property type="match status" value="1"/>
</dbReference>
<dbReference type="Pfam" id="PF07715">
    <property type="entry name" value="Plug"/>
    <property type="match status" value="1"/>
</dbReference>
<dbReference type="Gene3D" id="2.60.40.1120">
    <property type="entry name" value="Carboxypeptidase-like, regulatory domain"/>
    <property type="match status" value="1"/>
</dbReference>
<dbReference type="Pfam" id="PF13715">
    <property type="entry name" value="CarbopepD_reg_2"/>
    <property type="match status" value="1"/>
</dbReference>
<dbReference type="AlphaFoldDB" id="A0A9D2J2N7"/>
<keyword evidence="5 7" id="KW-0472">Membrane</keyword>
<dbReference type="InterPro" id="IPR039426">
    <property type="entry name" value="TonB-dep_rcpt-like"/>
</dbReference>
<gene>
    <name evidence="9" type="ORF">H9814_08145</name>
</gene>
<dbReference type="InterPro" id="IPR008969">
    <property type="entry name" value="CarboxyPept-like_regulatory"/>
</dbReference>
<reference evidence="9" key="2">
    <citation type="submission" date="2021-04" db="EMBL/GenBank/DDBJ databases">
        <authorList>
            <person name="Gilroy R."/>
        </authorList>
    </citation>
    <scope>NUCLEOTIDE SEQUENCE</scope>
    <source>
        <strain evidence="9">ChiHjej9B8-1298</strain>
    </source>
</reference>
<dbReference type="SUPFAM" id="SSF56935">
    <property type="entry name" value="Porins"/>
    <property type="match status" value="1"/>
</dbReference>
<proteinExistence type="inferred from homology"/>
<keyword evidence="3 7" id="KW-1134">Transmembrane beta strand</keyword>
<dbReference type="InterPro" id="IPR037066">
    <property type="entry name" value="Plug_dom_sf"/>
</dbReference>
<organism evidence="9 10">
    <name type="scientific">Candidatus Bacteroides merdigallinarum</name>
    <dbReference type="NCBI Taxonomy" id="2838473"/>
    <lineage>
        <taxon>Bacteria</taxon>
        <taxon>Pseudomonadati</taxon>
        <taxon>Bacteroidota</taxon>
        <taxon>Bacteroidia</taxon>
        <taxon>Bacteroidales</taxon>
        <taxon>Bacteroidaceae</taxon>
        <taxon>Bacteroides</taxon>
    </lineage>
</organism>
<evidence type="ECO:0000256" key="7">
    <source>
        <dbReference type="PROSITE-ProRule" id="PRU01360"/>
    </source>
</evidence>
<comment type="caution">
    <text evidence="9">The sequence shown here is derived from an EMBL/GenBank/DDBJ whole genome shotgun (WGS) entry which is preliminary data.</text>
</comment>
<comment type="subcellular location">
    <subcellularLocation>
        <location evidence="1 7">Cell outer membrane</location>
        <topology evidence="1 7">Multi-pass membrane protein</topology>
    </subcellularLocation>
</comment>
<dbReference type="NCBIfam" id="TIGR04056">
    <property type="entry name" value="OMP_RagA_SusC"/>
    <property type="match status" value="1"/>
</dbReference>
<evidence type="ECO:0000256" key="3">
    <source>
        <dbReference type="ARBA" id="ARBA00022452"/>
    </source>
</evidence>
<keyword evidence="4 7" id="KW-0812">Transmembrane</keyword>
<accession>A0A9D2J2N7</accession>
<evidence type="ECO:0000256" key="2">
    <source>
        <dbReference type="ARBA" id="ARBA00022448"/>
    </source>
</evidence>
<comment type="similarity">
    <text evidence="7">Belongs to the TonB-dependent receptor family.</text>
</comment>
<dbReference type="Gene3D" id="2.40.170.20">
    <property type="entry name" value="TonB-dependent receptor, beta-barrel domain"/>
    <property type="match status" value="1"/>
</dbReference>
<keyword evidence="2 7" id="KW-0813">Transport</keyword>
<evidence type="ECO:0000313" key="9">
    <source>
        <dbReference type="EMBL" id="HIZ33489.1"/>
    </source>
</evidence>
<evidence type="ECO:0000256" key="4">
    <source>
        <dbReference type="ARBA" id="ARBA00022692"/>
    </source>
</evidence>
<evidence type="ECO:0000256" key="5">
    <source>
        <dbReference type="ARBA" id="ARBA00023136"/>
    </source>
</evidence>
<dbReference type="EMBL" id="DXBX01000063">
    <property type="protein sequence ID" value="HIZ33489.1"/>
    <property type="molecule type" value="Genomic_DNA"/>
</dbReference>
<name>A0A9D2J2N7_9BACE</name>
<evidence type="ECO:0000256" key="1">
    <source>
        <dbReference type="ARBA" id="ARBA00004571"/>
    </source>
</evidence>
<dbReference type="InterPro" id="IPR023997">
    <property type="entry name" value="TonB-dep_OMP_SusC/RagA_CS"/>
</dbReference>
<dbReference type="InterPro" id="IPR012910">
    <property type="entry name" value="Plug_dom"/>
</dbReference>
<dbReference type="Gene3D" id="2.170.130.10">
    <property type="entry name" value="TonB-dependent receptor, plug domain"/>
    <property type="match status" value="1"/>
</dbReference>
<reference evidence="9" key="1">
    <citation type="journal article" date="2021" name="PeerJ">
        <title>Extensive microbial diversity within the chicken gut microbiome revealed by metagenomics and culture.</title>
        <authorList>
            <person name="Gilroy R."/>
            <person name="Ravi A."/>
            <person name="Getino M."/>
            <person name="Pursley I."/>
            <person name="Horton D.L."/>
            <person name="Alikhan N.F."/>
            <person name="Baker D."/>
            <person name="Gharbi K."/>
            <person name="Hall N."/>
            <person name="Watson M."/>
            <person name="Adriaenssens E.M."/>
            <person name="Foster-Nyarko E."/>
            <person name="Jarju S."/>
            <person name="Secka A."/>
            <person name="Antonio M."/>
            <person name="Oren A."/>
            <person name="Chaudhuri R.R."/>
            <person name="La Ragione R."/>
            <person name="Hildebrand F."/>
            <person name="Pallen M.J."/>
        </authorList>
    </citation>
    <scope>NUCLEOTIDE SEQUENCE</scope>
    <source>
        <strain evidence="9">ChiHjej9B8-1298</strain>
    </source>
</reference>
<protein>
    <submittedName>
        <fullName evidence="9">TonB-dependent receptor</fullName>
    </submittedName>
</protein>
<dbReference type="PROSITE" id="PS52016">
    <property type="entry name" value="TONB_DEPENDENT_REC_3"/>
    <property type="match status" value="1"/>
</dbReference>
<dbReference type="InterPro" id="IPR023996">
    <property type="entry name" value="TonB-dep_OMP_SusC/RagA"/>
</dbReference>
<feature type="domain" description="TonB-dependent receptor plug" evidence="8">
    <location>
        <begin position="126"/>
        <end position="230"/>
    </location>
</feature>
<sequence>MLLPLQGGYAVAEDGQLSNLNVVLESQAVSQAKITVTGTVVDEDGLTMPGVNVVLKGTSTGVITDLDGNFQIAVPSGESVLTFSFVGYMSQSVKVGGRTNLRIVLKSDVLALDDVVVVGYGVQKKKLVTGATTQVKGDDIAKLNTVNALGALASQTPGVSIVSSSGMPGEGFKVAVRGLGTIGDSEPLYIIDGVTGGDINSLNPADIESIDILKDAASAAIYGSRAANGVVLITTKQGRVGKIDVSLDTYVGWQNVYKKPDVLNPQQYVEIINEAWANDGKTLDWANLVPEWDRVQNGWAGPEWFETSLNKNALIRNHSLNITGGNESSVFSIGLSNTSQEGIIGEPVAPKYDRTTVRINSEHVLFKKGNLEILKFGENVNFHAGSRNGIGIGNLDGNSIRRLLTAFPLFDVYDENGDYTTSIPLESNRANPIGLMDYEDGQNETKFYGLHANAYLTIQPIKNLVFKSSFGVRFRQNNYRRFIPEFNLASDHFRNENQVTQTMTTRMNWMIENTLNYKFSLARNNFDVLVGQSVENNSLGMSMSGTNRNSVFDDFEHAWLDNTQAVSADMTSLSGGPMSPHKMASFFGRINYDYNETYMLTAVVRADGSSNFKRGNRWGVFPSVSAGWVVTNEPFMESVRPVMDFFKLRASYGQNGNQSISPFQYLATINYGAYYFFGPDKSILTTGAYPDILPNEDVTWETSEQFDLGFDARFFDSRLGLTFDWYVKNTRDWLLQAPALSSYGAGAPYVNGGDVQNKGIEIGLTWQDKVGDFTYAIGYNISHNKNEVTKINNNDGIIYGSSNVLWRNSDEMYRAQVGYPIGYFYGYKTAGVFQSEAQIDAYKGAKYDNTQPGDLIFVDVNQDGQITSDDRTMIGNPHPDVNMGLNVNLGYKGFDLNIAAVAVLGNQIARSYRDVKDAPLDNYTTEIYGRWHGEGTSNRLPRLTSTASLNWQNVSDIYIEDGDYLRISNLTIGYDFKHLFANMPLEKARIYFAVQNLLTITGYNGLDPEVGYGDGKSWVSGIDIGNYPSPRTIMVGFNLNF</sequence>
<evidence type="ECO:0000256" key="6">
    <source>
        <dbReference type="ARBA" id="ARBA00023237"/>
    </source>
</evidence>
<dbReference type="GO" id="GO:0009279">
    <property type="term" value="C:cell outer membrane"/>
    <property type="evidence" value="ECO:0007669"/>
    <property type="project" value="UniProtKB-SubCell"/>
</dbReference>
<dbReference type="NCBIfam" id="TIGR04057">
    <property type="entry name" value="SusC_RagA_signa"/>
    <property type="match status" value="1"/>
</dbReference>
<keyword evidence="6 7" id="KW-0998">Cell outer membrane</keyword>
<dbReference type="Proteomes" id="UP000824028">
    <property type="component" value="Unassembled WGS sequence"/>
</dbReference>
<evidence type="ECO:0000259" key="8">
    <source>
        <dbReference type="Pfam" id="PF07715"/>
    </source>
</evidence>
<evidence type="ECO:0000313" key="10">
    <source>
        <dbReference type="Proteomes" id="UP000824028"/>
    </source>
</evidence>